<dbReference type="GO" id="GO:0009097">
    <property type="term" value="P:isoleucine biosynthetic process"/>
    <property type="evidence" value="ECO:0007669"/>
    <property type="project" value="TreeGrafter"/>
</dbReference>
<dbReference type="Gene3D" id="3.40.50.1100">
    <property type="match status" value="2"/>
</dbReference>
<protein>
    <submittedName>
        <fullName evidence="5">Threonine dehydratase</fullName>
    </submittedName>
</protein>
<dbReference type="GO" id="GO:0008721">
    <property type="term" value="F:D-serine ammonia-lyase activity"/>
    <property type="evidence" value="ECO:0007669"/>
    <property type="project" value="TreeGrafter"/>
</dbReference>
<dbReference type="InterPro" id="IPR036052">
    <property type="entry name" value="TrpB-like_PALP_sf"/>
</dbReference>
<gene>
    <name evidence="5" type="ORF">SAMN05660443_0446</name>
</gene>
<feature type="domain" description="Tryptophan synthase beta chain-like PALP" evidence="4">
    <location>
        <begin position="40"/>
        <end position="313"/>
    </location>
</feature>
<dbReference type="OrthoDB" id="9811476at2"/>
<dbReference type="EMBL" id="FOLH01000001">
    <property type="protein sequence ID" value="SFB83648.1"/>
    <property type="molecule type" value="Genomic_DNA"/>
</dbReference>
<dbReference type="RefSeq" id="WP_091958492.1">
    <property type="nucleotide sequence ID" value="NZ_FOLH01000001.1"/>
</dbReference>
<dbReference type="InterPro" id="IPR050147">
    <property type="entry name" value="Ser/Thr_Dehydratase"/>
</dbReference>
<keyword evidence="2" id="KW-0663">Pyridoxal phosphate</keyword>
<proteinExistence type="predicted"/>
<dbReference type="SUPFAM" id="SSF53686">
    <property type="entry name" value="Tryptophan synthase beta subunit-like PLP-dependent enzymes"/>
    <property type="match status" value="1"/>
</dbReference>
<accession>A0A1I1EE92</accession>
<dbReference type="AlphaFoldDB" id="A0A1I1EE92"/>
<dbReference type="Proteomes" id="UP000199058">
    <property type="component" value="Unassembled WGS sequence"/>
</dbReference>
<name>A0A1I1EE92_9GAMM</name>
<keyword evidence="6" id="KW-1185">Reference proteome</keyword>
<dbReference type="PANTHER" id="PTHR48078">
    <property type="entry name" value="THREONINE DEHYDRATASE, MITOCHONDRIAL-RELATED"/>
    <property type="match status" value="1"/>
</dbReference>
<dbReference type="PANTHER" id="PTHR48078:SF9">
    <property type="entry name" value="D-SERINE DEHYDRATASE"/>
    <property type="match status" value="1"/>
</dbReference>
<keyword evidence="3" id="KW-0456">Lyase</keyword>
<reference evidence="5 6" key="1">
    <citation type="submission" date="2016-10" db="EMBL/GenBank/DDBJ databases">
        <authorList>
            <person name="de Groot N.N."/>
        </authorList>
    </citation>
    <scope>NUCLEOTIDE SEQUENCE [LARGE SCALE GENOMIC DNA]</scope>
    <source>
        <strain evidence="5 6">DSM 18438</strain>
    </source>
</reference>
<evidence type="ECO:0000256" key="2">
    <source>
        <dbReference type="ARBA" id="ARBA00022898"/>
    </source>
</evidence>
<evidence type="ECO:0000313" key="6">
    <source>
        <dbReference type="Proteomes" id="UP000199058"/>
    </source>
</evidence>
<evidence type="ECO:0000256" key="1">
    <source>
        <dbReference type="ARBA" id="ARBA00001933"/>
    </source>
</evidence>
<evidence type="ECO:0000256" key="3">
    <source>
        <dbReference type="ARBA" id="ARBA00023239"/>
    </source>
</evidence>
<dbReference type="GO" id="GO:0036088">
    <property type="term" value="P:D-serine catabolic process"/>
    <property type="evidence" value="ECO:0007669"/>
    <property type="project" value="TreeGrafter"/>
</dbReference>
<evidence type="ECO:0000259" key="4">
    <source>
        <dbReference type="Pfam" id="PF00291"/>
    </source>
</evidence>
<organism evidence="5 6">
    <name type="scientific">Marinospirillum celere</name>
    <dbReference type="NCBI Taxonomy" id="1122252"/>
    <lineage>
        <taxon>Bacteria</taxon>
        <taxon>Pseudomonadati</taxon>
        <taxon>Pseudomonadota</taxon>
        <taxon>Gammaproteobacteria</taxon>
        <taxon>Oceanospirillales</taxon>
        <taxon>Oceanospirillaceae</taxon>
        <taxon>Marinospirillum</taxon>
    </lineage>
</organism>
<dbReference type="STRING" id="1122252.SAMN05660443_0446"/>
<dbReference type="Pfam" id="PF00291">
    <property type="entry name" value="PALP"/>
    <property type="match status" value="1"/>
</dbReference>
<evidence type="ECO:0000313" key="5">
    <source>
        <dbReference type="EMBL" id="SFB83648.1"/>
    </source>
</evidence>
<comment type="cofactor">
    <cofactor evidence="1">
        <name>pyridoxal 5'-phosphate</name>
        <dbReference type="ChEBI" id="CHEBI:597326"/>
    </cofactor>
</comment>
<dbReference type="InterPro" id="IPR001926">
    <property type="entry name" value="TrpB-like_PALP"/>
</dbReference>
<sequence>MIAKNKLNGDFLFDFKEVDLFSVISNIKDSGINSKIFKSEMDDKLVVVNDTINPVGAFKVRGALNAIFSLISKEPKLKGICLASSGSFGMACSYACSYFDVDAYIFVPVGAPLYKIEKIKSLGGNVIVSGDSYEESKSNAIVFAKENKLIFQDGVDREVFSGNATLALEVNNFINENNMENSKIAFLLPLGIGSLLVPFCSFFRATDLSFISIAVEPSSYSKLSYLNDGINLTLEKTLADGACVSKFPDFSEKYIISLVDYYYSANDYEIKCAQDILNNSYGVQSEGAGALSMSCYLHSRDFFDDFDFVFVFVSGSNLS</sequence>